<dbReference type="AlphaFoldDB" id="A0A167GR78"/>
<feature type="region of interest" description="Disordered" evidence="2">
    <location>
        <begin position="422"/>
        <end position="449"/>
    </location>
</feature>
<evidence type="ECO:0000256" key="2">
    <source>
        <dbReference type="SAM" id="MobiDB-lite"/>
    </source>
</evidence>
<name>A0A167GR78_METRR</name>
<dbReference type="Proteomes" id="UP000243498">
    <property type="component" value="Unassembled WGS sequence"/>
</dbReference>
<keyword evidence="4" id="KW-1185">Reference proteome</keyword>
<reference evidence="3 4" key="1">
    <citation type="journal article" date="2016" name="Genome Biol. Evol.">
        <title>Divergent and convergent evolution of fungal pathogenicity.</title>
        <authorList>
            <person name="Shang Y."/>
            <person name="Xiao G."/>
            <person name="Zheng P."/>
            <person name="Cen K."/>
            <person name="Zhan S."/>
            <person name="Wang C."/>
        </authorList>
    </citation>
    <scope>NUCLEOTIDE SEQUENCE [LARGE SCALE GENOMIC DNA]</scope>
    <source>
        <strain evidence="3 4">RCEF 4871</strain>
    </source>
</reference>
<keyword evidence="1" id="KW-0175">Coiled coil</keyword>
<gene>
    <name evidence="3" type="ORF">NOR_02611</name>
</gene>
<proteinExistence type="predicted"/>
<comment type="caution">
    <text evidence="3">The sequence shown here is derived from an EMBL/GenBank/DDBJ whole genome shotgun (WGS) entry which is preliminary data.</text>
</comment>
<dbReference type="OrthoDB" id="4864073at2759"/>
<evidence type="ECO:0000313" key="4">
    <source>
        <dbReference type="Proteomes" id="UP000243498"/>
    </source>
</evidence>
<organism evidence="3 4">
    <name type="scientific">Metarhizium rileyi (strain RCEF 4871)</name>
    <name type="common">Nomuraea rileyi</name>
    <dbReference type="NCBI Taxonomy" id="1649241"/>
    <lineage>
        <taxon>Eukaryota</taxon>
        <taxon>Fungi</taxon>
        <taxon>Dikarya</taxon>
        <taxon>Ascomycota</taxon>
        <taxon>Pezizomycotina</taxon>
        <taxon>Sordariomycetes</taxon>
        <taxon>Hypocreomycetidae</taxon>
        <taxon>Hypocreales</taxon>
        <taxon>Clavicipitaceae</taxon>
        <taxon>Metarhizium</taxon>
    </lineage>
</organism>
<evidence type="ECO:0000256" key="1">
    <source>
        <dbReference type="SAM" id="Coils"/>
    </source>
</evidence>
<dbReference type="EMBL" id="AZHC01000006">
    <property type="protein sequence ID" value="OAA46975.1"/>
    <property type="molecule type" value="Genomic_DNA"/>
</dbReference>
<feature type="coiled-coil region" evidence="1">
    <location>
        <begin position="111"/>
        <end position="138"/>
    </location>
</feature>
<sequence length="476" mass="53033">MLLLFATSESERHLRSSIPKSASSQSPVGHLRNRFSHIPQLSFLTAPTYSSYTRLPWVVAGDVSLGATVRLKPTRLPEQTLQPLCGECALWFFSKVSNARWMSELDLKTIMSTQIELMGEMEETIDELLEEIEQVRLEIGHDWWREFPDLFLDDFDPPPRIASDVLDEIPRSDSTYIKLGTSLIPHRLYPNVKLLEFRTFSGAMAYQPCCKDIDLMGFFKPLAPIEPGVDRIFKVARAWSCIIQSIERLPKDLRWILATIYNFANDMLYALLGRFNITASAPIPDWFLRPSADDIDEVYEPEAEANVTMCRTNSVPSDGNQTVIRHGPPSQVLNKENQPAHDMSSVDQHSISAWIDAQPDWGSSRVDVDPGPGGGVWGTRPSSSSSALTQHDASGQNIFQFNPEATEFDPYLNLITSTASVSSRTPSTWSSEPAGTLAGHNRTSEASEPSVMTWASDCFGNHLSSPRVDTLPLIGS</sequence>
<feature type="compositionally biased region" description="Low complexity" evidence="2">
    <location>
        <begin position="422"/>
        <end position="431"/>
    </location>
</feature>
<protein>
    <submittedName>
        <fullName evidence="3">Uncharacterized protein</fullName>
    </submittedName>
</protein>
<accession>A0A167GR78</accession>
<evidence type="ECO:0000313" key="3">
    <source>
        <dbReference type="EMBL" id="OAA46975.1"/>
    </source>
</evidence>